<gene>
    <name evidence="4" type="ORF">BKA02_000891</name>
    <name evidence="5" type="ORF">BKA02_001800</name>
</gene>
<evidence type="ECO:0000259" key="3">
    <source>
        <dbReference type="Pfam" id="PF02720"/>
    </source>
</evidence>
<accession>A0A7Y9EU55</accession>
<comment type="caution">
    <text evidence="4">The sequence shown here is derived from an EMBL/GenBank/DDBJ whole genome shotgun (WGS) entry which is preliminary data.</text>
</comment>
<feature type="coiled-coil region" evidence="1">
    <location>
        <begin position="19"/>
        <end position="46"/>
    </location>
</feature>
<dbReference type="Pfam" id="PF02720">
    <property type="entry name" value="DUF222"/>
    <property type="match status" value="1"/>
</dbReference>
<dbReference type="EMBL" id="JACCBH010000001">
    <property type="protein sequence ID" value="NYD53836.1"/>
    <property type="molecule type" value="Genomic_DNA"/>
</dbReference>
<dbReference type="RefSeq" id="WP_179431688.1">
    <property type="nucleotide sequence ID" value="NZ_BAABLC010000021.1"/>
</dbReference>
<evidence type="ECO:0000256" key="1">
    <source>
        <dbReference type="SAM" id="Coils"/>
    </source>
</evidence>
<dbReference type="InterPro" id="IPR003870">
    <property type="entry name" value="DUF222"/>
</dbReference>
<organism evidence="4 6">
    <name type="scientific">Microbacterium pseudoresistens</name>
    <dbReference type="NCBI Taxonomy" id="640634"/>
    <lineage>
        <taxon>Bacteria</taxon>
        <taxon>Bacillati</taxon>
        <taxon>Actinomycetota</taxon>
        <taxon>Actinomycetes</taxon>
        <taxon>Micrococcales</taxon>
        <taxon>Microbacteriaceae</taxon>
        <taxon>Microbacterium</taxon>
    </lineage>
</organism>
<evidence type="ECO:0000313" key="5">
    <source>
        <dbReference type="EMBL" id="NYD54745.1"/>
    </source>
</evidence>
<sequence length="346" mass="37475">MGTTPGDYLSRSREIAEECGAISTEIARLEAQRAELLAERVVLLLDEIPPGRHGFEQAERSMDCEISAALHVTRGAAMRMLATSWVIYDRFPATRDALAAGEISFRHATVITAAAAPIPRENVEAIAAFEAQVMPYATEETAARTEAFAKSVAAAVAPETVVERHERARRRRSVSVSDLEDGLSILTLILPSVQAHGIMDRVSATARGIRDNAARGIRDNADRSDDDIDDQLLSGQDETPTVDDRTLDEIRADIAADLLLTGTTTITTDAGLDGVHATVQVTIAATTLAGLDDKPAELDGHGPLHPDIARRLAGHATSWSRLFLDQTGMVTRVDRYTPTNDMKRYL</sequence>
<dbReference type="EMBL" id="JACCBH010000001">
    <property type="protein sequence ID" value="NYD54745.1"/>
    <property type="molecule type" value="Genomic_DNA"/>
</dbReference>
<feature type="region of interest" description="Disordered" evidence="2">
    <location>
        <begin position="217"/>
        <end position="244"/>
    </location>
</feature>
<protein>
    <recommendedName>
        <fullName evidence="3">DUF222 domain-containing protein</fullName>
    </recommendedName>
</protein>
<evidence type="ECO:0000313" key="4">
    <source>
        <dbReference type="EMBL" id="NYD53836.1"/>
    </source>
</evidence>
<reference evidence="4 6" key="1">
    <citation type="submission" date="2020-07" db="EMBL/GenBank/DDBJ databases">
        <title>Sequencing the genomes of 1000 actinobacteria strains.</title>
        <authorList>
            <person name="Klenk H.-P."/>
        </authorList>
    </citation>
    <scope>NUCLEOTIDE SEQUENCE [LARGE SCALE GENOMIC DNA]</scope>
    <source>
        <strain evidence="4 6">DSM 22185</strain>
    </source>
</reference>
<evidence type="ECO:0000313" key="6">
    <source>
        <dbReference type="Proteomes" id="UP000552045"/>
    </source>
</evidence>
<keyword evidence="1" id="KW-0175">Coiled coil</keyword>
<name>A0A7Y9EU55_9MICO</name>
<keyword evidence="6" id="KW-1185">Reference proteome</keyword>
<dbReference type="AlphaFoldDB" id="A0A7Y9EU55"/>
<evidence type="ECO:0000256" key="2">
    <source>
        <dbReference type="SAM" id="MobiDB-lite"/>
    </source>
</evidence>
<proteinExistence type="predicted"/>
<feature type="domain" description="DUF222" evidence="3">
    <location>
        <begin position="25"/>
        <end position="344"/>
    </location>
</feature>
<dbReference type="Proteomes" id="UP000552045">
    <property type="component" value="Unassembled WGS sequence"/>
</dbReference>